<comment type="caution">
    <text evidence="2">The sequence shown here is derived from an EMBL/GenBank/DDBJ whole genome shotgun (WGS) entry which is preliminary data.</text>
</comment>
<dbReference type="InterPro" id="IPR010664">
    <property type="entry name" value="LipoPS_assembly_LptC-rel"/>
</dbReference>
<evidence type="ECO:0000313" key="3">
    <source>
        <dbReference type="Proteomes" id="UP000184031"/>
    </source>
</evidence>
<name>A0A1M6PAX6_9FLAO</name>
<dbReference type="EMBL" id="FOKU01000001">
    <property type="protein sequence ID" value="SFB66503.1"/>
    <property type="molecule type" value="Genomic_DNA"/>
</dbReference>
<gene>
    <name evidence="1" type="ORF">SAMN04487891_101102</name>
    <name evidence="2" type="ORF">SAMN05216293_0103</name>
</gene>
<dbReference type="AlphaFoldDB" id="A0A1M6PAX6"/>
<dbReference type="STRING" id="1055723.SAMN05216293_0103"/>
<dbReference type="GO" id="GO:0005886">
    <property type="term" value="C:plasma membrane"/>
    <property type="evidence" value="ECO:0007669"/>
    <property type="project" value="InterPro"/>
</dbReference>
<dbReference type="GO" id="GO:0015221">
    <property type="term" value="F:lipopolysaccharide transmembrane transporter activity"/>
    <property type="evidence" value="ECO:0007669"/>
    <property type="project" value="InterPro"/>
</dbReference>
<evidence type="ECO:0000313" key="2">
    <source>
        <dbReference type="EMBL" id="SHK05020.1"/>
    </source>
</evidence>
<accession>A0A1M6PAX6</accession>
<sequence length="212" mass="24028">MGVALRYQAYSVKRKSRNILKCFATVSTVAILFISCGDDYERVGEEAVKPIFPQGVAQNFTLTYTETVEAMNSQDSAKSRVIAVLSSPISEDFDNQAFKFRTFPEGLKVDFFDDKNQKSVIVADYGIVYSQTNLIDLQGNVIIESHDGKKLETDQLFFDRKNNWIFTEGAFTYTNPDDGTVMDGKGMDFNKDFTFFKAHKTFGLMTIKEEDE</sequence>
<evidence type="ECO:0000313" key="4">
    <source>
        <dbReference type="Proteomes" id="UP000198940"/>
    </source>
</evidence>
<dbReference type="Proteomes" id="UP000184031">
    <property type="component" value="Unassembled WGS sequence"/>
</dbReference>
<keyword evidence="4" id="KW-1185">Reference proteome</keyword>
<dbReference type="EMBL" id="FRAT01000001">
    <property type="protein sequence ID" value="SHK05020.1"/>
    <property type="molecule type" value="Genomic_DNA"/>
</dbReference>
<dbReference type="Proteomes" id="UP000198940">
    <property type="component" value="Unassembled WGS sequence"/>
</dbReference>
<dbReference type="Pfam" id="PF06835">
    <property type="entry name" value="LptC"/>
    <property type="match status" value="1"/>
</dbReference>
<dbReference type="InterPro" id="IPR026265">
    <property type="entry name" value="LptC"/>
</dbReference>
<protein>
    <submittedName>
        <fullName evidence="2">LPS export ABC transporter protein LptC</fullName>
    </submittedName>
</protein>
<organism evidence="2 3">
    <name type="scientific">Flagellimonas taeanensis</name>
    <dbReference type="NCBI Taxonomy" id="1005926"/>
    <lineage>
        <taxon>Bacteria</taxon>
        <taxon>Pseudomonadati</taxon>
        <taxon>Bacteroidota</taxon>
        <taxon>Flavobacteriia</taxon>
        <taxon>Flavobacteriales</taxon>
        <taxon>Flavobacteriaceae</taxon>
        <taxon>Flagellimonas</taxon>
    </lineage>
</organism>
<dbReference type="NCBIfam" id="TIGR04409">
    <property type="entry name" value="LptC_YrbK"/>
    <property type="match status" value="1"/>
</dbReference>
<evidence type="ECO:0000313" key="1">
    <source>
        <dbReference type="EMBL" id="SFB66503.1"/>
    </source>
</evidence>
<dbReference type="Gene3D" id="2.60.450.10">
    <property type="entry name" value="Lipopolysaccharide (LPS) transport protein A like domain"/>
    <property type="match status" value="1"/>
</dbReference>
<proteinExistence type="predicted"/>
<reference evidence="2 3" key="1">
    <citation type="submission" date="2016-11" db="EMBL/GenBank/DDBJ databases">
        <authorList>
            <person name="Varghese N."/>
            <person name="Submissions S."/>
        </authorList>
    </citation>
    <scope>NUCLEOTIDE SEQUENCE [LARGE SCALE GENOMIC DNA]</scope>
    <source>
        <strain evidence="2 3">CGMCC 1.12174</strain>
        <strain evidence="1 4">DSM 26351</strain>
    </source>
</reference>